<evidence type="ECO:0000313" key="2">
    <source>
        <dbReference type="EMBL" id="EFZ18196.1"/>
    </source>
</evidence>
<proteinExistence type="predicted"/>
<accession>E9IMK7</accession>
<protein>
    <submittedName>
        <fullName evidence="2">Uncharacterized protein</fullName>
    </submittedName>
</protein>
<dbReference type="HOGENOM" id="CLU_1385756_0_0_1"/>
<dbReference type="AlphaFoldDB" id="E9IMK7"/>
<gene>
    <name evidence="2" type="ORF">SINV_15131</name>
</gene>
<evidence type="ECO:0000256" key="1">
    <source>
        <dbReference type="SAM" id="SignalP"/>
    </source>
</evidence>
<feature type="chain" id="PRO_5003241821" evidence="1">
    <location>
        <begin position="19"/>
        <end position="197"/>
    </location>
</feature>
<keyword evidence="1" id="KW-0732">Signal</keyword>
<sequence length="197" mass="22623">MSVIIYIICCILTPMSDSTVDGFSAFPFENFLGVLTKLIRKSEKPLQQIARRLLEYDDITFSDVRPPNLFKLEKHHHDGSFDNVRSYTKQYKVLHKNLFSLNCDDESNCCCVLNDRTMIEAVNFAVSSNVTYVIGMQLIPISNIYSDPTESIELGITVVEKNEQIKSWLCDTINLKLMKLLYQRNKFSVFPILHTAV</sequence>
<feature type="non-terminal residue" evidence="2">
    <location>
        <position position="197"/>
    </location>
</feature>
<organism>
    <name type="scientific">Solenopsis invicta</name>
    <name type="common">Red imported fire ant</name>
    <name type="synonym">Solenopsis wagneri</name>
    <dbReference type="NCBI Taxonomy" id="13686"/>
    <lineage>
        <taxon>Eukaryota</taxon>
        <taxon>Metazoa</taxon>
        <taxon>Ecdysozoa</taxon>
        <taxon>Arthropoda</taxon>
        <taxon>Hexapoda</taxon>
        <taxon>Insecta</taxon>
        <taxon>Pterygota</taxon>
        <taxon>Neoptera</taxon>
        <taxon>Endopterygota</taxon>
        <taxon>Hymenoptera</taxon>
        <taxon>Apocrita</taxon>
        <taxon>Aculeata</taxon>
        <taxon>Formicoidea</taxon>
        <taxon>Formicidae</taxon>
        <taxon>Myrmicinae</taxon>
        <taxon>Solenopsis</taxon>
    </lineage>
</organism>
<dbReference type="EMBL" id="GL764197">
    <property type="protein sequence ID" value="EFZ18196.1"/>
    <property type="molecule type" value="Genomic_DNA"/>
</dbReference>
<feature type="signal peptide" evidence="1">
    <location>
        <begin position="1"/>
        <end position="18"/>
    </location>
</feature>
<name>E9IMK7_SOLIN</name>
<reference evidence="2" key="1">
    <citation type="journal article" date="2011" name="Proc. Natl. Acad. Sci. U.S.A.">
        <title>The genome of the fire ant Solenopsis invicta.</title>
        <authorList>
            <person name="Wurm Y."/>
            <person name="Wang J."/>
            <person name="Riba-Grognuz O."/>
            <person name="Corona M."/>
            <person name="Nygaard S."/>
            <person name="Hunt B.G."/>
            <person name="Ingram K.K."/>
            <person name="Falquet L."/>
            <person name="Nipitwattanaphon M."/>
            <person name="Gotzek D."/>
            <person name="Dijkstra M.B."/>
            <person name="Oettler J."/>
            <person name="Comtesse F."/>
            <person name="Shih C.J."/>
            <person name="Wu W.J."/>
            <person name="Yang C.C."/>
            <person name="Thomas J."/>
            <person name="Beaudoing E."/>
            <person name="Pradervand S."/>
            <person name="Flegel V."/>
            <person name="Cook E.D."/>
            <person name="Fabbretti R."/>
            <person name="Stockinger H."/>
            <person name="Long L."/>
            <person name="Farmerie W.G."/>
            <person name="Oakey J."/>
            <person name="Boomsma J.J."/>
            <person name="Pamilo P."/>
            <person name="Yi S.V."/>
            <person name="Heinze J."/>
            <person name="Goodisman M.A."/>
            <person name="Farinelli L."/>
            <person name="Harshman K."/>
            <person name="Hulo N."/>
            <person name="Cerutti L."/>
            <person name="Xenarios I."/>
            <person name="Shoemaker D."/>
            <person name="Keller L."/>
        </authorList>
    </citation>
    <scope>NUCLEOTIDE SEQUENCE [LARGE SCALE GENOMIC DNA]</scope>
</reference>